<evidence type="ECO:0000313" key="3">
    <source>
        <dbReference type="EMBL" id="MBO0663765.1"/>
    </source>
</evidence>
<name>A0A939FYA5_9HYPH</name>
<feature type="signal peptide" evidence="2">
    <location>
        <begin position="1"/>
        <end position="22"/>
    </location>
</feature>
<feature type="chain" id="PRO_5037266503" description="Lipoprotein" evidence="2">
    <location>
        <begin position="23"/>
        <end position="192"/>
    </location>
</feature>
<protein>
    <recommendedName>
        <fullName evidence="5">Lipoprotein</fullName>
    </recommendedName>
</protein>
<feature type="region of interest" description="Disordered" evidence="1">
    <location>
        <begin position="105"/>
        <end position="151"/>
    </location>
</feature>
<organism evidence="3 4">
    <name type="scientific">Jiella flava</name>
    <dbReference type="NCBI Taxonomy" id="2816857"/>
    <lineage>
        <taxon>Bacteria</taxon>
        <taxon>Pseudomonadati</taxon>
        <taxon>Pseudomonadota</taxon>
        <taxon>Alphaproteobacteria</taxon>
        <taxon>Hyphomicrobiales</taxon>
        <taxon>Aurantimonadaceae</taxon>
        <taxon>Jiella</taxon>
    </lineage>
</organism>
<comment type="caution">
    <text evidence="3">The sequence shown here is derived from an EMBL/GenBank/DDBJ whole genome shotgun (WGS) entry which is preliminary data.</text>
</comment>
<gene>
    <name evidence="3" type="ORF">J1C48_14375</name>
</gene>
<sequence>MPVQMRLLVKMPIFLLATAALSACVDSNQQSSQSNAGGTGSATFASMIEDGGQWVASEKAPPEILKIGLNLEQILADKRSVSASRGTLARIRAWSNVINDLVGRNYDGDSQYNGGDSNYNGDDAQYNGRDPKYGGSDAQYNGGKSNYNGDNSNYNGGGSNYGNSAVNAYSGGDSVDNCNGAMGDNNCTPPPE</sequence>
<dbReference type="PROSITE" id="PS51257">
    <property type="entry name" value="PROKAR_LIPOPROTEIN"/>
    <property type="match status" value="1"/>
</dbReference>
<dbReference type="EMBL" id="JAFMPP010000013">
    <property type="protein sequence ID" value="MBO0663765.1"/>
    <property type="molecule type" value="Genomic_DNA"/>
</dbReference>
<evidence type="ECO:0008006" key="5">
    <source>
        <dbReference type="Google" id="ProtNLM"/>
    </source>
</evidence>
<proteinExistence type="predicted"/>
<evidence type="ECO:0000313" key="4">
    <source>
        <dbReference type="Proteomes" id="UP000664122"/>
    </source>
</evidence>
<dbReference type="AlphaFoldDB" id="A0A939FYA5"/>
<evidence type="ECO:0000256" key="1">
    <source>
        <dbReference type="SAM" id="MobiDB-lite"/>
    </source>
</evidence>
<feature type="compositionally biased region" description="Low complexity" evidence="1">
    <location>
        <begin position="140"/>
        <end position="151"/>
    </location>
</feature>
<keyword evidence="4" id="KW-1185">Reference proteome</keyword>
<dbReference type="RefSeq" id="WP_207258677.1">
    <property type="nucleotide sequence ID" value="NZ_JAFMPP010000013.1"/>
</dbReference>
<keyword evidence="2" id="KW-0732">Signal</keyword>
<dbReference type="Proteomes" id="UP000664122">
    <property type="component" value="Unassembled WGS sequence"/>
</dbReference>
<accession>A0A939FYA5</accession>
<feature type="compositionally biased region" description="Polar residues" evidence="1">
    <location>
        <begin position="108"/>
        <end position="120"/>
    </location>
</feature>
<reference evidence="3" key="1">
    <citation type="submission" date="2021-03" db="EMBL/GenBank/DDBJ databases">
        <title>Whole genome sequence of Jiella sp. CQZ9-1.</title>
        <authorList>
            <person name="Tuo L."/>
        </authorList>
    </citation>
    <scope>NUCLEOTIDE SEQUENCE</scope>
    <source>
        <strain evidence="3">CQZ9-1</strain>
    </source>
</reference>
<evidence type="ECO:0000256" key="2">
    <source>
        <dbReference type="SAM" id="SignalP"/>
    </source>
</evidence>